<dbReference type="Proteomes" id="UP000290218">
    <property type="component" value="Unassembled WGS sequence"/>
</dbReference>
<dbReference type="OrthoDB" id="9778037at2"/>
<comment type="caution">
    <text evidence="2">The sequence shown here is derived from an EMBL/GenBank/DDBJ whole genome shotgun (WGS) entry which is preliminary data.</text>
</comment>
<dbReference type="AlphaFoldDB" id="A0A4Q1C4K1"/>
<proteinExistence type="predicted"/>
<sequence>MAPVPAPRLLWCVAALIPLAVVAAPLSAQGPLVLLGAAVAVLAALDLLLTLRTGRHPRVEVPAINRLTKDRPADLALVLVGAKDGPRAVRLALALPEPFVSDQPDLRPALPAEAGRVPLKWRCTARRRGRFAAIQACLESASHWGFWTLRSRQPLATELRVYPNLFTERKQLAALFLNRGAAGVQQRRMVGRGRDFERLREYQPGDSFDEMHWKGTAKRGRPITKVFQVERTQEIYVIIDSSRLSARPVTHDGRTVTTLERHITAALVLLLAAGRQGDRFGLVTHDSRLRTFLRARSGTMHYGACREAVHALEPGEDSPDFGELFAQLRSRLPRRALLVFLTDLGDPVLAEDFVRNVRVISRHHLVLVNQVRTPGVEPLFGHEVAAEEEIHARLAGHFQWRDAHDVADRLRPLGVAAAMSASERLAAEVVGQYLQVKGRQLL</sequence>
<dbReference type="InterPro" id="IPR002881">
    <property type="entry name" value="DUF58"/>
</dbReference>
<dbReference type="PANTHER" id="PTHR33608:SF3">
    <property type="entry name" value="SLR2013 PROTEIN"/>
    <property type="match status" value="1"/>
</dbReference>
<protein>
    <submittedName>
        <fullName evidence="2">DUF58 domain-containing protein</fullName>
    </submittedName>
</protein>
<dbReference type="RefSeq" id="WP_129048912.1">
    <property type="nucleotide sequence ID" value="NZ_SDHX01000002.1"/>
</dbReference>
<feature type="domain" description="DUF58" evidence="1">
    <location>
        <begin position="199"/>
        <end position="372"/>
    </location>
</feature>
<accession>A0A4Q1C4K1</accession>
<evidence type="ECO:0000313" key="3">
    <source>
        <dbReference type="Proteomes" id="UP000290218"/>
    </source>
</evidence>
<organism evidence="2 3">
    <name type="scientific">Oleiharenicola lentus</name>
    <dbReference type="NCBI Taxonomy" id="2508720"/>
    <lineage>
        <taxon>Bacteria</taxon>
        <taxon>Pseudomonadati</taxon>
        <taxon>Verrucomicrobiota</taxon>
        <taxon>Opitutia</taxon>
        <taxon>Opitutales</taxon>
        <taxon>Opitutaceae</taxon>
        <taxon>Oleiharenicola</taxon>
    </lineage>
</organism>
<keyword evidence="3" id="KW-1185">Reference proteome</keyword>
<dbReference type="PANTHER" id="PTHR33608">
    <property type="entry name" value="BLL2464 PROTEIN"/>
    <property type="match status" value="1"/>
</dbReference>
<evidence type="ECO:0000259" key="1">
    <source>
        <dbReference type="Pfam" id="PF01882"/>
    </source>
</evidence>
<gene>
    <name evidence="2" type="ORF">ESB00_16630</name>
</gene>
<reference evidence="2 3" key="1">
    <citation type="submission" date="2019-01" db="EMBL/GenBank/DDBJ databases">
        <title>Lacunisphaera sp. strain TWA-58.</title>
        <authorList>
            <person name="Chen W.-M."/>
        </authorList>
    </citation>
    <scope>NUCLEOTIDE SEQUENCE [LARGE SCALE GENOMIC DNA]</scope>
    <source>
        <strain evidence="2 3">TWA-58</strain>
    </source>
</reference>
<evidence type="ECO:0000313" key="2">
    <source>
        <dbReference type="EMBL" id="RXK53322.1"/>
    </source>
</evidence>
<dbReference type="Pfam" id="PF01882">
    <property type="entry name" value="DUF58"/>
    <property type="match status" value="1"/>
</dbReference>
<dbReference type="EMBL" id="SDHX01000002">
    <property type="protein sequence ID" value="RXK53322.1"/>
    <property type="molecule type" value="Genomic_DNA"/>
</dbReference>
<name>A0A4Q1C4K1_9BACT</name>